<feature type="transmembrane region" description="Helical" evidence="1">
    <location>
        <begin position="35"/>
        <end position="52"/>
    </location>
</feature>
<feature type="transmembrane region" description="Helical" evidence="1">
    <location>
        <begin position="165"/>
        <end position="185"/>
    </location>
</feature>
<feature type="transmembrane region" description="Helical" evidence="1">
    <location>
        <begin position="6"/>
        <end position="23"/>
    </location>
</feature>
<evidence type="ECO:0000313" key="2">
    <source>
        <dbReference type="EMBL" id="CAB4789775.1"/>
    </source>
</evidence>
<keyword evidence="1" id="KW-0472">Membrane</keyword>
<reference evidence="2" key="1">
    <citation type="submission" date="2020-05" db="EMBL/GenBank/DDBJ databases">
        <authorList>
            <person name="Chiriac C."/>
            <person name="Salcher M."/>
            <person name="Ghai R."/>
            <person name="Kavagutti S V."/>
        </authorList>
    </citation>
    <scope>NUCLEOTIDE SEQUENCE</scope>
</reference>
<protein>
    <submittedName>
        <fullName evidence="2">Unannotated protein</fullName>
    </submittedName>
</protein>
<feature type="transmembrane region" description="Helical" evidence="1">
    <location>
        <begin position="58"/>
        <end position="78"/>
    </location>
</feature>
<organism evidence="2">
    <name type="scientific">freshwater metagenome</name>
    <dbReference type="NCBI Taxonomy" id="449393"/>
    <lineage>
        <taxon>unclassified sequences</taxon>
        <taxon>metagenomes</taxon>
        <taxon>ecological metagenomes</taxon>
    </lineage>
</organism>
<feature type="transmembrane region" description="Helical" evidence="1">
    <location>
        <begin position="90"/>
        <end position="108"/>
    </location>
</feature>
<gene>
    <name evidence="2" type="ORF">UFOPK2958_01084</name>
</gene>
<proteinExistence type="predicted"/>
<name>A0A6J6X177_9ZZZZ</name>
<evidence type="ECO:0000256" key="1">
    <source>
        <dbReference type="SAM" id="Phobius"/>
    </source>
</evidence>
<keyword evidence="1" id="KW-1133">Transmembrane helix</keyword>
<dbReference type="AlphaFoldDB" id="A0A6J6X177"/>
<keyword evidence="1" id="KW-0812">Transmembrane</keyword>
<accession>A0A6J6X177</accession>
<sequence>MLPSWSVFIAAAISVVGATTYIRKVLSGEAQPNRVTWIMWAVAPLLAFVIEIQEGVGVASTMTLMVGLIPCAVLVASWKSKSAVWNLGPFDLFCGVLSVVGLVIWLASDQPTLGLLAQVAADTVAALPTLRKAFFSPQSEAQGPYVTGTVNAGITMLTLHEWTTAGVAFPLAIFVADIIIWLLILTKVGQRFATTTTK</sequence>
<dbReference type="EMBL" id="CAFAAB010000132">
    <property type="protein sequence ID" value="CAB4789775.1"/>
    <property type="molecule type" value="Genomic_DNA"/>
</dbReference>